<dbReference type="SUPFAM" id="SSF52172">
    <property type="entry name" value="CheY-like"/>
    <property type="match status" value="1"/>
</dbReference>
<evidence type="ECO:0000256" key="1">
    <source>
        <dbReference type="PROSITE-ProRule" id="PRU00169"/>
    </source>
</evidence>
<organism evidence="3 4">
    <name type="scientific">Sphingomonas cynarae</name>
    <dbReference type="NCBI Taxonomy" id="930197"/>
    <lineage>
        <taxon>Bacteria</taxon>
        <taxon>Pseudomonadati</taxon>
        <taxon>Pseudomonadota</taxon>
        <taxon>Alphaproteobacteria</taxon>
        <taxon>Sphingomonadales</taxon>
        <taxon>Sphingomonadaceae</taxon>
        <taxon>Sphingomonas</taxon>
    </lineage>
</organism>
<dbReference type="InterPro" id="IPR011006">
    <property type="entry name" value="CheY-like_superfamily"/>
</dbReference>
<dbReference type="SMART" id="SM00448">
    <property type="entry name" value="REC"/>
    <property type="match status" value="1"/>
</dbReference>
<keyword evidence="4" id="KW-1185">Reference proteome</keyword>
<dbReference type="InterPro" id="IPR001789">
    <property type="entry name" value="Sig_transdc_resp-reg_receiver"/>
</dbReference>
<comment type="caution">
    <text evidence="3">The sequence shown here is derived from an EMBL/GenBank/DDBJ whole genome shotgun (WGS) entry which is preliminary data.</text>
</comment>
<dbReference type="EMBL" id="BAABBF010000003">
    <property type="protein sequence ID" value="GAA3707216.1"/>
    <property type="molecule type" value="Genomic_DNA"/>
</dbReference>
<sequence>MMVSGSLTDRRILVVEDEYILARQLVRALTQEGAVVLGPVPDVARALAMIDAGQGEIDVAILDVNLAGEKVYPVADALLGRGVPFLFASGYDADEGDARFAAIRHLVKPLTMKSLVAALIAIMVVPGDG</sequence>
<evidence type="ECO:0000259" key="2">
    <source>
        <dbReference type="PROSITE" id="PS50110"/>
    </source>
</evidence>
<feature type="domain" description="Response regulatory" evidence="2">
    <location>
        <begin position="11"/>
        <end position="123"/>
    </location>
</feature>
<proteinExistence type="predicted"/>
<evidence type="ECO:0000313" key="4">
    <source>
        <dbReference type="Proteomes" id="UP001500523"/>
    </source>
</evidence>
<accession>A0ABP7DNH7</accession>
<dbReference type="RefSeq" id="WP_344692820.1">
    <property type="nucleotide sequence ID" value="NZ_BAABBF010000003.1"/>
</dbReference>
<evidence type="ECO:0000313" key="3">
    <source>
        <dbReference type="EMBL" id="GAA3707216.1"/>
    </source>
</evidence>
<dbReference type="Pfam" id="PF00072">
    <property type="entry name" value="Response_reg"/>
    <property type="match status" value="1"/>
</dbReference>
<dbReference type="Proteomes" id="UP001500523">
    <property type="component" value="Unassembled WGS sequence"/>
</dbReference>
<name>A0ABP7DNH7_9SPHN</name>
<keyword evidence="1" id="KW-0597">Phosphoprotein</keyword>
<gene>
    <name evidence="3" type="ORF">GCM10022268_15810</name>
</gene>
<dbReference type="Gene3D" id="3.40.50.2300">
    <property type="match status" value="1"/>
</dbReference>
<reference evidence="4" key="1">
    <citation type="journal article" date="2019" name="Int. J. Syst. Evol. Microbiol.">
        <title>The Global Catalogue of Microorganisms (GCM) 10K type strain sequencing project: providing services to taxonomists for standard genome sequencing and annotation.</title>
        <authorList>
            <consortium name="The Broad Institute Genomics Platform"/>
            <consortium name="The Broad Institute Genome Sequencing Center for Infectious Disease"/>
            <person name="Wu L."/>
            <person name="Ma J."/>
        </authorList>
    </citation>
    <scope>NUCLEOTIDE SEQUENCE [LARGE SCALE GENOMIC DNA]</scope>
    <source>
        <strain evidence="4">JCM 17498</strain>
    </source>
</reference>
<protein>
    <submittedName>
        <fullName evidence="3">Response regulator</fullName>
    </submittedName>
</protein>
<dbReference type="PROSITE" id="PS50110">
    <property type="entry name" value="RESPONSE_REGULATORY"/>
    <property type="match status" value="1"/>
</dbReference>
<feature type="modified residue" description="4-aspartylphosphate" evidence="1">
    <location>
        <position position="63"/>
    </location>
</feature>